<dbReference type="RefSeq" id="WP_005698724.1">
    <property type="nucleotide sequence ID" value="NZ_AJTC01000038.1"/>
</dbReference>
<dbReference type="Gene3D" id="3.90.220.20">
    <property type="entry name" value="DNA methylase specificity domains"/>
    <property type="match status" value="2"/>
</dbReference>
<evidence type="ECO:0000256" key="1">
    <source>
        <dbReference type="ARBA" id="ARBA00022747"/>
    </source>
</evidence>
<gene>
    <name evidence="3" type="ORF">HMPREF1119_0858</name>
</gene>
<keyword evidence="4" id="KW-1185">Reference proteome</keyword>
<dbReference type="EMBL" id="AJTC01000038">
    <property type="protein sequence ID" value="EIJ28967.1"/>
    <property type="molecule type" value="Genomic_DNA"/>
</dbReference>
<dbReference type="InterPro" id="IPR044946">
    <property type="entry name" value="Restrct_endonuc_typeI_TRD_sf"/>
</dbReference>
<proteinExistence type="predicted"/>
<evidence type="ECO:0008006" key="5">
    <source>
        <dbReference type="Google" id="ProtNLM"/>
    </source>
</evidence>
<accession>A0ABN0ETA6</accession>
<keyword evidence="1" id="KW-0680">Restriction system</keyword>
<evidence type="ECO:0000256" key="2">
    <source>
        <dbReference type="ARBA" id="ARBA00023125"/>
    </source>
</evidence>
<evidence type="ECO:0000313" key="3">
    <source>
        <dbReference type="EMBL" id="EIJ28967.1"/>
    </source>
</evidence>
<reference evidence="3 4" key="1">
    <citation type="submission" date="2012-04" db="EMBL/GenBank/DDBJ databases">
        <authorList>
            <person name="Durkin A.S."/>
            <person name="McCorrison J."/>
            <person name="Torralba M."/>
            <person name="Gillis M."/>
            <person name="Methe B."/>
            <person name="Sutton G."/>
            <person name="Nelson K.E."/>
        </authorList>
    </citation>
    <scope>NUCLEOTIDE SEQUENCE [LARGE SCALE GENOMIC DNA]</scope>
    <source>
        <strain evidence="3 4">HK2019</strain>
    </source>
</reference>
<keyword evidence="2" id="KW-0238">DNA-binding</keyword>
<evidence type="ECO:0000313" key="4">
    <source>
        <dbReference type="Proteomes" id="UP000003778"/>
    </source>
</evidence>
<name>A0ABN0ETA6_HAEPA</name>
<dbReference type="Proteomes" id="UP000003778">
    <property type="component" value="Unassembled WGS sequence"/>
</dbReference>
<protein>
    <recommendedName>
        <fullName evidence="5">Type I restriction modification DNA specificity domain-containing protein</fullName>
    </recommendedName>
</protein>
<dbReference type="SUPFAM" id="SSF116734">
    <property type="entry name" value="DNA methylase specificity domain"/>
    <property type="match status" value="2"/>
</dbReference>
<comment type="caution">
    <text evidence="3">The sequence shown here is derived from an EMBL/GenBank/DDBJ whole genome shotgun (WGS) entry which is preliminary data.</text>
</comment>
<sequence>MINIIKPEKINISKIVSNNNSLSPSNYRDINIKNNKKLKIRSFLKDLPFLRGYETGSSAYVENSKLAFIRTSNINRISSIVNNDSCIFLKPMVKDENRIIAHEDILVVTDANISDSAIFIKLTDNNIDYTFSSGVVKLNIKDNIDKYYLLTLLRDNYFKEQLLAVTPKGATLKHSGDKFLECFLPHNDNEWVIKKLSNVMKNICHMEYLCRNKLLEIFSIYDNELNSFDSTEHKNLISKILKNKRIDAGFYSSSVNDFFYKVEAIGSNTLKDLGFIIKRGPNLAKRDLGRSIQTNIPNKKYYRLIYPSDISDSGRIVKETYLGTSNKIWQLSQGDILFSGEGNVGKTFVICDNLNFTTNFHGIIIQPIKNEKELNLDRSIFVATFLYYMKHIGIMDKLSVGGQGGSFAIQYWDILRFPNISIDSFKLIAKLYNNAKDVDLFSFNFEDIKTLGIYQLNNLIIKGNNIIEEILSDIKNDSLKPEHLYIL</sequence>
<organism evidence="3 4">
    <name type="scientific">Haemophilus parainfluenzae HK2019</name>
    <dbReference type="NCBI Taxonomy" id="1095746"/>
    <lineage>
        <taxon>Bacteria</taxon>
        <taxon>Pseudomonadati</taxon>
        <taxon>Pseudomonadota</taxon>
        <taxon>Gammaproteobacteria</taxon>
        <taxon>Pasteurellales</taxon>
        <taxon>Pasteurellaceae</taxon>
        <taxon>Haemophilus</taxon>
    </lineage>
</organism>